<evidence type="ECO:0000313" key="2">
    <source>
        <dbReference type="EMBL" id="RCW90012.1"/>
    </source>
</evidence>
<sequence length="122" mass="14211">MKTYKLSFGEISILNPKLAEVIINEGVIMDVDIVVDYHKFLMDHLEAPFTLLVNKKHSYTYTFEAQKNIVNHDVTKAIAVVNRVYASKLATDVLININRESKWNIKTFREREEALKWLEEQA</sequence>
<dbReference type="AlphaFoldDB" id="A0A368ZEK9"/>
<dbReference type="RefSeq" id="WP_114310911.1">
    <property type="nucleotide sequence ID" value="NZ_QPJO01000006.1"/>
</dbReference>
<dbReference type="Proteomes" id="UP000253436">
    <property type="component" value="Unassembled WGS sequence"/>
</dbReference>
<dbReference type="EMBL" id="QPJO01000006">
    <property type="protein sequence ID" value="RCW90012.1"/>
    <property type="molecule type" value="Genomic_DNA"/>
</dbReference>
<feature type="domain" description="DUF7793" evidence="1">
    <location>
        <begin position="46"/>
        <end position="120"/>
    </location>
</feature>
<evidence type="ECO:0000259" key="1">
    <source>
        <dbReference type="Pfam" id="PF25056"/>
    </source>
</evidence>
<comment type="caution">
    <text evidence="2">The sequence shown here is derived from an EMBL/GenBank/DDBJ whole genome shotgun (WGS) entry which is preliminary data.</text>
</comment>
<gene>
    <name evidence="2" type="ORF">DFQ08_106119</name>
</gene>
<accession>A0A368ZEK9</accession>
<dbReference type="InterPro" id="IPR056695">
    <property type="entry name" value="DUF7793"/>
</dbReference>
<organism evidence="2 3">
    <name type="scientific">Winogradskyella arenosi</name>
    <dbReference type="NCBI Taxonomy" id="533325"/>
    <lineage>
        <taxon>Bacteria</taxon>
        <taxon>Pseudomonadati</taxon>
        <taxon>Bacteroidota</taxon>
        <taxon>Flavobacteriia</taxon>
        <taxon>Flavobacteriales</taxon>
        <taxon>Flavobacteriaceae</taxon>
        <taxon>Winogradskyella</taxon>
    </lineage>
</organism>
<evidence type="ECO:0000313" key="3">
    <source>
        <dbReference type="Proteomes" id="UP000253436"/>
    </source>
</evidence>
<keyword evidence="3" id="KW-1185">Reference proteome</keyword>
<proteinExistence type="predicted"/>
<name>A0A368ZEK9_9FLAO</name>
<reference evidence="2 3" key="1">
    <citation type="submission" date="2018-07" db="EMBL/GenBank/DDBJ databases">
        <title>Genomic Encyclopedia of Type Strains, Phase III (KMG-III): the genomes of soil and plant-associated and newly described type strains.</title>
        <authorList>
            <person name="Whitman W."/>
        </authorList>
    </citation>
    <scope>NUCLEOTIDE SEQUENCE [LARGE SCALE GENOMIC DNA]</scope>
    <source>
        <strain evidence="2 3">CECT 7958</strain>
    </source>
</reference>
<dbReference type="OrthoDB" id="1443546at2"/>
<dbReference type="Pfam" id="PF25056">
    <property type="entry name" value="DUF7793"/>
    <property type="match status" value="1"/>
</dbReference>
<protein>
    <recommendedName>
        <fullName evidence="1">DUF7793 domain-containing protein</fullName>
    </recommendedName>
</protein>